<evidence type="ECO:0000313" key="2">
    <source>
        <dbReference type="Proteomes" id="UP000019277"/>
    </source>
</evidence>
<keyword evidence="2" id="KW-1185">Reference proteome</keyword>
<comment type="caution">
    <text evidence="1">The sequence shown here is derived from an EMBL/GenBank/DDBJ whole genome shotgun (WGS) entry which is preliminary data.</text>
</comment>
<dbReference type="eggNOG" id="COG2856">
    <property type="taxonomic scope" value="Bacteria"/>
</dbReference>
<dbReference type="Proteomes" id="UP000019277">
    <property type="component" value="Unassembled WGS sequence"/>
</dbReference>
<accession>A0A8E3BFF5</accession>
<organism evidence="1 2">
    <name type="scientific">Actinokineospora spheciospongiae</name>
    <dbReference type="NCBI Taxonomy" id="909613"/>
    <lineage>
        <taxon>Bacteria</taxon>
        <taxon>Bacillati</taxon>
        <taxon>Actinomycetota</taxon>
        <taxon>Actinomycetes</taxon>
        <taxon>Pseudonocardiales</taxon>
        <taxon>Pseudonocardiaceae</taxon>
        <taxon>Actinokineospora</taxon>
    </lineage>
</organism>
<dbReference type="RefSeq" id="WP_052020276.1">
    <property type="nucleotide sequence ID" value="NZ_AYXG01000001.1"/>
</dbReference>
<evidence type="ECO:0000313" key="1">
    <source>
        <dbReference type="EMBL" id="EWC64650.1"/>
    </source>
</evidence>
<dbReference type="OrthoDB" id="4144896at2"/>
<name>W7IUP4_9PSEU</name>
<sequence>MRGLAEHRRLRRRVRELLAEVGVPRPWDLGEFCARVAAHRGRPIHVLPMVMPPGAPDGAWLSGPTVDLIVHDADSPPLRAEHIVCHELGHILLGHGGTGLGPELTPDVSPDLLRRMGVLHRAGYDDVMEQQAEVAASLIWRLADRRLVPDRRALDPTEAAVVDRFAEVMERRADGGGGVG</sequence>
<dbReference type="STRING" id="909613.UO65_0005"/>
<proteinExistence type="predicted"/>
<dbReference type="EMBL" id="AYXG01000001">
    <property type="protein sequence ID" value="EWC64650.1"/>
    <property type="molecule type" value="Genomic_DNA"/>
</dbReference>
<gene>
    <name evidence="1" type="ORF">UO65_0005</name>
</gene>
<accession>W7IUP4</accession>
<reference evidence="1 2" key="1">
    <citation type="journal article" date="2014" name="Genome Announc.">
        <title>Draft Genome Sequence of the Antitrypanosomally Active Sponge-Associated Bacterium Actinokineospora sp. Strain EG49.</title>
        <authorList>
            <person name="Harjes J."/>
            <person name="Ryu T."/>
            <person name="Abdelmohsen U.R."/>
            <person name="Moitinho-Silva L."/>
            <person name="Horn H."/>
            <person name="Ravasi T."/>
            <person name="Hentschel U."/>
        </authorList>
    </citation>
    <scope>NUCLEOTIDE SEQUENCE [LARGE SCALE GENOMIC DNA]</scope>
    <source>
        <strain evidence="1 2">EG49</strain>
    </source>
</reference>
<protein>
    <submittedName>
        <fullName evidence="1">Cinorf13 protein</fullName>
    </submittedName>
</protein>
<dbReference type="AlphaFoldDB" id="W7IUP4"/>